<feature type="region of interest" description="Disordered" evidence="1">
    <location>
        <begin position="221"/>
        <end position="344"/>
    </location>
</feature>
<evidence type="ECO:0000256" key="1">
    <source>
        <dbReference type="SAM" id="MobiDB-lite"/>
    </source>
</evidence>
<proteinExistence type="predicted"/>
<feature type="region of interest" description="Disordered" evidence="1">
    <location>
        <begin position="1"/>
        <end position="21"/>
    </location>
</feature>
<dbReference type="PANTHER" id="PTHR47482:SF5">
    <property type="entry name" value="FAR1 DOMAIN-CONTAINING PROTEIN"/>
    <property type="match status" value="1"/>
</dbReference>
<evidence type="ECO:0000313" key="3">
    <source>
        <dbReference type="EMBL" id="AAM00979.1"/>
    </source>
</evidence>
<evidence type="ECO:0000259" key="2">
    <source>
        <dbReference type="Pfam" id="PF03101"/>
    </source>
</evidence>
<dbReference type="PANTHER" id="PTHR47482">
    <property type="entry name" value="OS11G0632001 PROTEIN"/>
    <property type="match status" value="1"/>
</dbReference>
<feature type="compositionally biased region" description="Gly residues" evidence="1">
    <location>
        <begin position="512"/>
        <end position="525"/>
    </location>
</feature>
<dbReference type="InterPro" id="IPR004330">
    <property type="entry name" value="FAR1_DNA_bnd_dom"/>
</dbReference>
<feature type="region of interest" description="Disordered" evidence="1">
    <location>
        <begin position="389"/>
        <end position="419"/>
    </location>
</feature>
<protein>
    <recommendedName>
        <fullName evidence="2">FAR1 domain-containing protein</fullName>
    </recommendedName>
</protein>
<feature type="compositionally biased region" description="Low complexity" evidence="1">
    <location>
        <begin position="291"/>
        <end position="300"/>
    </location>
</feature>
<organism evidence="3 4">
    <name type="scientific">Oryza sativa subsp. japonica</name>
    <name type="common">Rice</name>
    <dbReference type="NCBI Taxonomy" id="39947"/>
    <lineage>
        <taxon>Eukaryota</taxon>
        <taxon>Viridiplantae</taxon>
        <taxon>Streptophyta</taxon>
        <taxon>Embryophyta</taxon>
        <taxon>Tracheophyta</taxon>
        <taxon>Spermatophyta</taxon>
        <taxon>Magnoliopsida</taxon>
        <taxon>Liliopsida</taxon>
        <taxon>Poales</taxon>
        <taxon>Poaceae</taxon>
        <taxon>BOP clade</taxon>
        <taxon>Oryzoideae</taxon>
        <taxon>Oryzeae</taxon>
        <taxon>Oryzinae</taxon>
        <taxon>Oryza</taxon>
        <taxon>Oryza sativa</taxon>
    </lineage>
</organism>
<reference evidence="4" key="1">
    <citation type="journal article" date="2005" name="Nature">
        <title>The map-based sequence of the rice genome.</title>
        <authorList>
            <consortium name="International rice genome sequencing project (IRGSP)"/>
            <person name="Matsumoto T."/>
            <person name="Wu J."/>
            <person name="Kanamori H."/>
            <person name="Katayose Y."/>
            <person name="Fujisawa M."/>
            <person name="Namiki N."/>
            <person name="Mizuno H."/>
            <person name="Yamamoto K."/>
            <person name="Antonio B.A."/>
            <person name="Baba T."/>
            <person name="Sakata K."/>
            <person name="Nagamura Y."/>
            <person name="Aoki H."/>
            <person name="Arikawa K."/>
            <person name="Arita K."/>
            <person name="Bito T."/>
            <person name="Chiden Y."/>
            <person name="Fujitsuka N."/>
            <person name="Fukunaka R."/>
            <person name="Hamada M."/>
            <person name="Harada C."/>
            <person name="Hayashi A."/>
            <person name="Hijishita S."/>
            <person name="Honda M."/>
            <person name="Hosokawa S."/>
            <person name="Ichikawa Y."/>
            <person name="Idonuma A."/>
            <person name="Iijima M."/>
            <person name="Ikeda M."/>
            <person name="Ikeno M."/>
            <person name="Ito K."/>
            <person name="Ito S."/>
            <person name="Ito T."/>
            <person name="Ito Y."/>
            <person name="Ito Y."/>
            <person name="Iwabuchi A."/>
            <person name="Kamiya K."/>
            <person name="Karasawa W."/>
            <person name="Kurita K."/>
            <person name="Katagiri S."/>
            <person name="Kikuta A."/>
            <person name="Kobayashi H."/>
            <person name="Kobayashi N."/>
            <person name="Machita K."/>
            <person name="Maehara T."/>
            <person name="Masukawa M."/>
            <person name="Mizubayashi T."/>
            <person name="Mukai Y."/>
            <person name="Nagasaki H."/>
            <person name="Nagata Y."/>
            <person name="Naito S."/>
            <person name="Nakashima M."/>
            <person name="Nakama Y."/>
            <person name="Nakamichi Y."/>
            <person name="Nakamura M."/>
            <person name="Meguro A."/>
            <person name="Negishi M."/>
            <person name="Ohta I."/>
            <person name="Ohta T."/>
            <person name="Okamoto M."/>
            <person name="Ono N."/>
            <person name="Saji S."/>
            <person name="Sakaguchi M."/>
            <person name="Sakai K."/>
            <person name="Shibata M."/>
            <person name="Shimokawa T."/>
            <person name="Song J."/>
            <person name="Takazaki Y."/>
            <person name="Terasawa K."/>
            <person name="Tsugane M."/>
            <person name="Tsuji K."/>
            <person name="Ueda S."/>
            <person name="Waki K."/>
            <person name="Yamagata H."/>
            <person name="Yamamoto M."/>
            <person name="Yamamoto S."/>
            <person name="Yamane H."/>
            <person name="Yoshiki S."/>
            <person name="Yoshihara R."/>
            <person name="Yukawa K."/>
            <person name="Zhong H."/>
            <person name="Yano M."/>
            <person name="Yuan Q."/>
            <person name="Ouyang S."/>
            <person name="Liu J."/>
            <person name="Jones K.M."/>
            <person name="Gansberger K."/>
            <person name="Moffat K."/>
            <person name="Hill J."/>
            <person name="Bera J."/>
            <person name="Fadrosh D."/>
            <person name="Jin S."/>
            <person name="Johri S."/>
            <person name="Kim M."/>
            <person name="Overton L."/>
            <person name="Reardon M."/>
            <person name="Tsitrin T."/>
            <person name="Vuong H."/>
            <person name="Weaver B."/>
            <person name="Ciecko A."/>
            <person name="Tallon L."/>
            <person name="Jackson J."/>
            <person name="Pai G."/>
            <person name="Aken S.V."/>
            <person name="Utterback T."/>
            <person name="Reidmuller S."/>
            <person name="Feldblyum T."/>
            <person name="Hsiao J."/>
            <person name="Zismann V."/>
            <person name="Iobst S."/>
            <person name="de Vazeille A.R."/>
            <person name="Buell C.R."/>
            <person name="Ying K."/>
            <person name="Li Y."/>
            <person name="Lu T."/>
            <person name="Huang Y."/>
            <person name="Zhao Q."/>
            <person name="Feng Q."/>
            <person name="Zhang L."/>
            <person name="Zhu J."/>
            <person name="Weng Q."/>
            <person name="Mu J."/>
            <person name="Lu Y."/>
            <person name="Fan D."/>
            <person name="Liu Y."/>
            <person name="Guan J."/>
            <person name="Zhang Y."/>
            <person name="Yu S."/>
            <person name="Liu X."/>
            <person name="Zhang Y."/>
            <person name="Hong G."/>
            <person name="Han B."/>
            <person name="Choisne N."/>
            <person name="Demange N."/>
            <person name="Orjeda G."/>
            <person name="Samain S."/>
            <person name="Cattolico L."/>
            <person name="Pelletier E."/>
            <person name="Couloux A."/>
            <person name="Segurens B."/>
            <person name="Wincker P."/>
            <person name="D'Hont A."/>
            <person name="Scarpelli C."/>
            <person name="Weissenbach J."/>
            <person name="Salanoubat M."/>
            <person name="Quetier F."/>
            <person name="Yu Y."/>
            <person name="Kim H.R."/>
            <person name="Rambo T."/>
            <person name="Currie J."/>
            <person name="Collura K."/>
            <person name="Luo M."/>
            <person name="Yang T."/>
            <person name="Ammiraju J.S.S."/>
            <person name="Engler F."/>
            <person name="Soderlund C."/>
            <person name="Wing R.A."/>
            <person name="Palmer L.E."/>
            <person name="de la Bastide M."/>
            <person name="Spiegel L."/>
            <person name="Nascimento L."/>
            <person name="Zutavern T."/>
            <person name="O'Shaughnessy A."/>
            <person name="Dike S."/>
            <person name="Dedhia N."/>
            <person name="Preston R."/>
            <person name="Balija V."/>
            <person name="McCombie W.R."/>
            <person name="Chow T."/>
            <person name="Chen H."/>
            <person name="Chung M."/>
            <person name="Chen C."/>
            <person name="Shaw J."/>
            <person name="Wu H."/>
            <person name="Hsiao K."/>
            <person name="Chao Y."/>
            <person name="Chu M."/>
            <person name="Cheng C."/>
            <person name="Hour A."/>
            <person name="Lee P."/>
            <person name="Lin S."/>
            <person name="Lin Y."/>
            <person name="Liou J."/>
            <person name="Liu S."/>
            <person name="Hsing Y."/>
            <person name="Raghuvanshi S."/>
            <person name="Mohanty A."/>
            <person name="Bharti A.K."/>
            <person name="Gaur A."/>
            <person name="Gupta V."/>
            <person name="Kumar D."/>
            <person name="Ravi V."/>
            <person name="Vij S."/>
            <person name="Kapur A."/>
            <person name="Khurana P."/>
            <person name="Khurana P."/>
            <person name="Khurana J.P."/>
            <person name="Tyagi A.K."/>
            <person name="Gaikwad K."/>
            <person name="Singh A."/>
            <person name="Dalal V."/>
            <person name="Srivastava S."/>
            <person name="Dixit A."/>
            <person name="Pal A.K."/>
            <person name="Ghazi I.A."/>
            <person name="Yadav M."/>
            <person name="Pandit A."/>
            <person name="Bhargava A."/>
            <person name="Sureshbabu K."/>
            <person name="Batra K."/>
            <person name="Sharma T.R."/>
            <person name="Mohapatra T."/>
            <person name="Singh N.K."/>
            <person name="Messing J."/>
            <person name="Nelson A.B."/>
            <person name="Fuks G."/>
            <person name="Kavchok S."/>
            <person name="Keizer G."/>
            <person name="Linton E."/>
            <person name="Llaca V."/>
            <person name="Song R."/>
            <person name="Tanyolac B."/>
            <person name="Young S."/>
            <person name="Ho-Il K."/>
            <person name="Hahn J.H."/>
            <person name="Sangsakoo G."/>
            <person name="Vanavichit A."/>
            <person name="de Mattos Luiz.A.T."/>
            <person name="Zimmer P.D."/>
            <person name="Malone G."/>
            <person name="Dellagostin O."/>
            <person name="de Oliveira A.C."/>
            <person name="Bevan M."/>
            <person name="Bancroft I."/>
            <person name="Minx P."/>
            <person name="Cordum H."/>
            <person name="Wilson R."/>
            <person name="Cheng Z."/>
            <person name="Jin W."/>
            <person name="Jiang J."/>
            <person name="Leong S.A."/>
            <person name="Iwama H."/>
            <person name="Gojobori T."/>
            <person name="Itoh T."/>
            <person name="Niimura Y."/>
            <person name="Fujii Y."/>
            <person name="Habara T."/>
            <person name="Sakai H."/>
            <person name="Sato Y."/>
            <person name="Wilson G."/>
            <person name="Kumar K."/>
            <person name="McCouch S."/>
            <person name="Juretic N."/>
            <person name="Hoen D."/>
            <person name="Wright S."/>
            <person name="Bruskiewich R."/>
            <person name="Bureau T."/>
            <person name="Miyao A."/>
            <person name="Hirochika H."/>
            <person name="Nishikawa T."/>
            <person name="Kadowaki K."/>
            <person name="Sugiura M."/>
            <person name="Burr B."/>
            <person name="Sasaki T."/>
        </authorList>
    </citation>
    <scope>NUCLEOTIDE SEQUENCE [LARGE SCALE GENOMIC DNA]</scope>
    <source>
        <strain evidence="4">cv. Nipponbare</strain>
    </source>
</reference>
<feature type="domain" description="FAR1" evidence="2">
    <location>
        <begin position="131"/>
        <end position="204"/>
    </location>
</feature>
<dbReference type="Proteomes" id="UP000000763">
    <property type="component" value="Chromosome 10"/>
</dbReference>
<feature type="compositionally biased region" description="Basic and acidic residues" evidence="1">
    <location>
        <begin position="534"/>
        <end position="544"/>
    </location>
</feature>
<dbReference type="Pfam" id="PF03101">
    <property type="entry name" value="FAR1"/>
    <property type="match status" value="1"/>
</dbReference>
<dbReference type="EMBL" id="AC090482">
    <property type="protein sequence ID" value="AAM00979.1"/>
    <property type="molecule type" value="Genomic_DNA"/>
</dbReference>
<accession>Q8S7B5</accession>
<feature type="compositionally biased region" description="Gly residues" evidence="1">
    <location>
        <begin position="236"/>
        <end position="245"/>
    </location>
</feature>
<name>Q8S7B5_ORYSJ</name>
<reference evidence="4" key="2">
    <citation type="journal article" date="2008" name="Nucleic Acids Res.">
        <title>The rice annotation project database (RAP-DB): 2008 update.</title>
        <authorList>
            <consortium name="The rice annotation project (RAP)"/>
        </authorList>
    </citation>
    <scope>GENOME REANNOTATION</scope>
    <source>
        <strain evidence="4">cv. Nipponbare</strain>
    </source>
</reference>
<dbReference type="AlphaFoldDB" id="Q8S7B5"/>
<feature type="compositionally biased region" description="Basic and acidic residues" evidence="1">
    <location>
        <begin position="221"/>
        <end position="235"/>
    </location>
</feature>
<feature type="region of interest" description="Disordered" evidence="1">
    <location>
        <begin position="494"/>
        <end position="554"/>
    </location>
</feature>
<sequence>MDNPEIEHAASTPRGVIPSTPPGAKIVAIAIADEPPPAPARSDRVLGKRARKDIAEGCSPSPTATRAMRAGVDYSMEMHTGEFASDGVDDPQQCRVTAMEQSMREYAIAHRGYVFDQRQGIEFDLLSEAYDFYNLYSFECGFGIRRGKSYTNTKQFRNWQQLGKPERANSSSSRCGCNALLYLKRTDDDGWYVAEHRAEHNHALSDSCGEKINWPSHSQIDIHTKGHVDGPDRPEGGSGGHGRAGAGSPVGRPGATAHGPMVAGDDHRRDGMRGRRRKEGKGRGNGGGPHRGAPATEGAAAEGGGSPRGAAMEGAAALHGAKTTAAIRRSPTTGGGGALPESAKWRWSSGSRWNRCFGGGFEEWAGGRDAARSGGAVGGSRMTGRGVEAGARHGEAKPTAHTARRGGGWGGGKKRPVNSGERRLLGLARGERARAPGARESWGNGRGDHGDRFYWLGAVGSWPRRAESTGNGLRSGLRRRGRSGVVRRRFWRGKVGEESGGGGATRSRGQGERAGGGGGGIGGDVGRPWRRFRLKEPEVRDGPDRNLVPRFWDG</sequence>
<feature type="compositionally biased region" description="Low complexity" evidence="1">
    <location>
        <begin position="308"/>
        <end position="326"/>
    </location>
</feature>
<feature type="compositionally biased region" description="Basic and acidic residues" evidence="1">
    <location>
        <begin position="264"/>
        <end position="273"/>
    </location>
</feature>
<evidence type="ECO:0000313" key="4">
    <source>
        <dbReference type="Proteomes" id="UP000000763"/>
    </source>
</evidence>
<gene>
    <name evidence="3" type="primary">OSJNBa0015I18.8</name>
</gene>